<evidence type="ECO:0000256" key="3">
    <source>
        <dbReference type="ARBA" id="ARBA00022448"/>
    </source>
</evidence>
<organism evidence="13 14">
    <name type="scientific">Fibrobacter succinogenes (strain ATCC 19169 / S85)</name>
    <dbReference type="NCBI Taxonomy" id="59374"/>
    <lineage>
        <taxon>Bacteria</taxon>
        <taxon>Pseudomonadati</taxon>
        <taxon>Fibrobacterota</taxon>
        <taxon>Fibrobacteria</taxon>
        <taxon>Fibrobacterales</taxon>
        <taxon>Fibrobacteraceae</taxon>
        <taxon>Fibrobacter</taxon>
    </lineage>
</organism>
<dbReference type="PANTHER" id="PTHR43553">
    <property type="entry name" value="HEAVY METAL TRANSPORTER"/>
    <property type="match status" value="1"/>
</dbReference>
<dbReference type="SUPFAM" id="SSF52540">
    <property type="entry name" value="P-loop containing nucleoside triphosphate hydrolases"/>
    <property type="match status" value="2"/>
</dbReference>
<dbReference type="GO" id="GO:0016887">
    <property type="term" value="F:ATP hydrolysis activity"/>
    <property type="evidence" value="ECO:0007669"/>
    <property type="project" value="InterPro"/>
</dbReference>
<dbReference type="EMBL" id="CP002158">
    <property type="protein sequence ID" value="ADL25332.1"/>
    <property type="molecule type" value="Genomic_DNA"/>
</dbReference>
<sequence length="506" mass="55732">MNISLKNISFSYSDSLDDAILKNLNLEIRSGECVVLAGESGCGKTTISKLINGLIPHYHSGTMDGDVLLGGKNTSDMTLAEISRVVGSVFQNPRSQFFNIDTDCELAFGCENLGIDPEEIKQRVENVVQEFHLEHLLGRSIFNLSGGEKQKIACASVSATGPEIFVLDEPSANLDLKTIADLKEIVSRWKKAGKTVVIVEHRLYYLRDVADRICYVKDGQIAEEWMPAELEAKGPEYAASLGLRCMNLEMLNSVCHPGAEGDRIHYLSCSQLRRDYQPCDVIASEAKQSIAKSIVFTNLTFAYHKKHPILDIDRLELPCGQITALVGHNGAGKSTLAQVLCGLQGSWHQKRAARKRGAYLIMQDVNHQLFTESVLDEVLLGMKPQNENLALEILEGLNLKQYADNHPMTLSGGQKQRVAVASGISSGCEIVVFDEPTSGLDYRQMLAVSATLKKLAANGKTLLVITHDPEFILNSCQSVIRMERGKIVEQYPLLGNEKQLVKAMVE</sequence>
<dbReference type="eggNOG" id="COG1122">
    <property type="taxonomic scope" value="Bacteria"/>
</dbReference>
<keyword evidence="4" id="KW-1003">Cell membrane</keyword>
<dbReference type="EMBL" id="CP001792">
    <property type="protein sequence ID" value="ACX75282.1"/>
    <property type="molecule type" value="Genomic_DNA"/>
</dbReference>
<evidence type="ECO:0000256" key="10">
    <source>
        <dbReference type="ARBA" id="ARBA00025157"/>
    </source>
</evidence>
<proteinExistence type="inferred from homology"/>
<dbReference type="InterPro" id="IPR050095">
    <property type="entry name" value="ECF_ABC_transporter_ATP-bd"/>
</dbReference>
<dbReference type="Gene3D" id="3.40.50.300">
    <property type="entry name" value="P-loop containing nucleotide triphosphate hydrolases"/>
    <property type="match status" value="2"/>
</dbReference>
<evidence type="ECO:0000259" key="11">
    <source>
        <dbReference type="PROSITE" id="PS50893"/>
    </source>
</evidence>
<dbReference type="PROSITE" id="PS00211">
    <property type="entry name" value="ABC_TRANSPORTER_1"/>
    <property type="match status" value="1"/>
</dbReference>
<evidence type="ECO:0000256" key="1">
    <source>
        <dbReference type="ARBA" id="ARBA00004202"/>
    </source>
</evidence>
<name>C9RRU6_FIBSS</name>
<dbReference type="OrthoDB" id="9805565at2"/>
<dbReference type="PATRIC" id="fig|59374.8.peg.2090"/>
<keyword evidence="7 13" id="KW-0067">ATP-binding</keyword>
<keyword evidence="15" id="KW-1185">Reference proteome</keyword>
<comment type="similarity">
    <text evidence="2">Belongs to the ABC transporter superfamily.</text>
</comment>
<reference evidence="14" key="2">
    <citation type="submission" date="2010-08" db="EMBL/GenBank/DDBJ databases">
        <title>Complete sequence of Fibrobacter succinogenes subsp. succinogenes S85.</title>
        <authorList>
            <person name="Durkin A.S."/>
            <person name="Nelson K.E."/>
            <person name="Morrison M."/>
            <person name="Forsberg C.W."/>
            <person name="Wilson D.B."/>
            <person name="Russell J.B."/>
            <person name="Cann I.K.O."/>
            <person name="Mackie R.I."/>
            <person name="White B.A."/>
        </authorList>
    </citation>
    <scope>NUCLEOTIDE SEQUENCE [LARGE SCALE GENOMIC DNA]</scope>
    <source>
        <strain evidence="14">ATCC 19169 / S85</strain>
    </source>
</reference>
<dbReference type="InterPro" id="IPR003439">
    <property type="entry name" value="ABC_transporter-like_ATP-bd"/>
</dbReference>
<dbReference type="HOGENOM" id="CLU_000604_86_7_0"/>
<evidence type="ECO:0000256" key="8">
    <source>
        <dbReference type="ARBA" id="ARBA00022967"/>
    </source>
</evidence>
<keyword evidence="9" id="KW-0472">Membrane</keyword>
<dbReference type="PANTHER" id="PTHR43553:SF23">
    <property type="entry name" value="ABC TRANSPORTER ATP-BINDING COMPONENT"/>
    <property type="match status" value="1"/>
</dbReference>
<keyword evidence="5" id="KW-0677">Repeat</keyword>
<protein>
    <submittedName>
        <fullName evidence="12">ABC transporter related protein</fullName>
    </submittedName>
    <submittedName>
        <fullName evidence="13">Putative cobalt ABC transporter, ATP-binding protein</fullName>
    </submittedName>
</protein>
<dbReference type="InterPro" id="IPR003593">
    <property type="entry name" value="AAA+_ATPase"/>
</dbReference>
<reference evidence="13" key="3">
    <citation type="submission" date="2010-08" db="EMBL/GenBank/DDBJ databases">
        <authorList>
            <person name="Durkin A.S."/>
            <person name="Nelson K.E."/>
            <person name="Morrison M."/>
            <person name="Forsberg C.W."/>
            <person name="Wilson D.B."/>
            <person name="Russell J.B."/>
            <person name="Cann I.K.O."/>
            <person name="Mackie R.I."/>
            <person name="White B.A."/>
        </authorList>
    </citation>
    <scope>NUCLEOTIDE SEQUENCE</scope>
    <source>
        <strain evidence="13">S85</strain>
    </source>
</reference>
<evidence type="ECO:0000256" key="2">
    <source>
        <dbReference type="ARBA" id="ARBA00005417"/>
    </source>
</evidence>
<accession>C9RRU6</accession>
<dbReference type="RefSeq" id="WP_014546359.1">
    <property type="nucleotide sequence ID" value="NC_013410.1"/>
</dbReference>
<dbReference type="GO" id="GO:0042626">
    <property type="term" value="F:ATPase-coupled transmembrane transporter activity"/>
    <property type="evidence" value="ECO:0007669"/>
    <property type="project" value="TreeGrafter"/>
</dbReference>
<comment type="subcellular location">
    <subcellularLocation>
        <location evidence="1">Cell membrane</location>
        <topology evidence="1">Peripheral membrane protein</topology>
    </subcellularLocation>
</comment>
<dbReference type="SMART" id="SM00382">
    <property type="entry name" value="AAA"/>
    <property type="match status" value="2"/>
</dbReference>
<dbReference type="InterPro" id="IPR027417">
    <property type="entry name" value="P-loop_NTPase"/>
</dbReference>
<keyword evidence="6" id="KW-0547">Nucleotide-binding</keyword>
<evidence type="ECO:0000313" key="14">
    <source>
        <dbReference type="Proteomes" id="UP000000517"/>
    </source>
</evidence>
<dbReference type="Proteomes" id="UP000000517">
    <property type="component" value="Chromosome"/>
</dbReference>
<dbReference type="STRING" id="59374.FSU_2180"/>
<evidence type="ECO:0000256" key="4">
    <source>
        <dbReference type="ARBA" id="ARBA00022475"/>
    </source>
</evidence>
<evidence type="ECO:0000256" key="5">
    <source>
        <dbReference type="ARBA" id="ARBA00022737"/>
    </source>
</evidence>
<dbReference type="Proteomes" id="UP000001497">
    <property type="component" value="Chromosome"/>
</dbReference>
<evidence type="ECO:0000256" key="9">
    <source>
        <dbReference type="ARBA" id="ARBA00023136"/>
    </source>
</evidence>
<keyword evidence="8" id="KW-1278">Translocase</keyword>
<dbReference type="KEGG" id="fsu:Fisuc_1687"/>
<dbReference type="AlphaFoldDB" id="C9RRU6"/>
<feature type="domain" description="ABC transporter" evidence="11">
    <location>
        <begin position="3"/>
        <end position="243"/>
    </location>
</feature>
<gene>
    <name evidence="12" type="ordered locus">Fisuc_1687</name>
    <name evidence="13" type="ordered locus">FSU_2180</name>
</gene>
<dbReference type="GO" id="GO:0005524">
    <property type="term" value="F:ATP binding"/>
    <property type="evidence" value="ECO:0007669"/>
    <property type="project" value="UniProtKB-KW"/>
</dbReference>
<evidence type="ECO:0000256" key="7">
    <source>
        <dbReference type="ARBA" id="ARBA00022840"/>
    </source>
</evidence>
<evidence type="ECO:0000313" key="13">
    <source>
        <dbReference type="EMBL" id="ADL25332.1"/>
    </source>
</evidence>
<feature type="domain" description="ABC transporter" evidence="11">
    <location>
        <begin position="294"/>
        <end position="506"/>
    </location>
</feature>
<dbReference type="Pfam" id="PF00005">
    <property type="entry name" value="ABC_tran"/>
    <property type="match status" value="2"/>
</dbReference>
<dbReference type="KEGG" id="fsc:FSU_2180"/>
<comment type="function">
    <text evidence="10">Probably part of an ABC transporter complex. Responsible for energy coupling to the transport system.</text>
</comment>
<keyword evidence="3" id="KW-0813">Transport</keyword>
<dbReference type="InterPro" id="IPR015856">
    <property type="entry name" value="ABC_transpr_CbiO/EcfA_su"/>
</dbReference>
<reference evidence="12 15" key="1">
    <citation type="submission" date="2009-10" db="EMBL/GenBank/DDBJ databases">
        <title>Complete sequence of Fibrobacter succinogenes subsp. succinogenes S85.</title>
        <authorList>
            <consortium name="US DOE Joint Genome Institute"/>
            <person name="Lucas S."/>
            <person name="Copeland A."/>
            <person name="Lapidus A."/>
            <person name="Glavina del Rio T."/>
            <person name="Tice H."/>
            <person name="Bruce D."/>
            <person name="Goodwin L."/>
            <person name="Pitluck S."/>
            <person name="Chertkov O."/>
            <person name="Detter J.C."/>
            <person name="Han C."/>
            <person name="Tapia R."/>
            <person name="Larimer F."/>
            <person name="Land M."/>
            <person name="Hauser L."/>
            <person name="Kyrpides N."/>
            <person name="Mikhailova N."/>
            <person name="Weimer P.J."/>
            <person name="Stevenson D.M."/>
            <person name="Boyum J."/>
            <person name="Brumm P.I."/>
            <person name="Mead D."/>
        </authorList>
    </citation>
    <scope>NUCLEOTIDE SEQUENCE [LARGE SCALE GENOMIC DNA]</scope>
    <source>
        <strain evidence="15">ATCC 19169 / S85</strain>
        <strain evidence="12">S85</strain>
    </source>
</reference>
<evidence type="ECO:0000313" key="15">
    <source>
        <dbReference type="Proteomes" id="UP000001497"/>
    </source>
</evidence>
<dbReference type="PROSITE" id="PS50893">
    <property type="entry name" value="ABC_TRANSPORTER_2"/>
    <property type="match status" value="2"/>
</dbReference>
<dbReference type="GO" id="GO:0043190">
    <property type="term" value="C:ATP-binding cassette (ABC) transporter complex"/>
    <property type="evidence" value="ECO:0007669"/>
    <property type="project" value="TreeGrafter"/>
</dbReference>
<dbReference type="InterPro" id="IPR017871">
    <property type="entry name" value="ABC_transporter-like_CS"/>
</dbReference>
<evidence type="ECO:0000313" key="12">
    <source>
        <dbReference type="EMBL" id="ACX75282.1"/>
    </source>
</evidence>
<evidence type="ECO:0000256" key="6">
    <source>
        <dbReference type="ARBA" id="ARBA00022741"/>
    </source>
</evidence>
<dbReference type="CDD" id="cd03225">
    <property type="entry name" value="ABC_cobalt_CbiO_domain1"/>
    <property type="match status" value="1"/>
</dbReference>